<dbReference type="EMBL" id="WHWB01032240">
    <property type="protein sequence ID" value="KAJ7426319.1"/>
    <property type="molecule type" value="Genomic_DNA"/>
</dbReference>
<dbReference type="Proteomes" id="UP001145742">
    <property type="component" value="Unassembled WGS sequence"/>
</dbReference>
<reference evidence="2" key="1">
    <citation type="submission" date="2019-10" db="EMBL/GenBank/DDBJ databases">
        <authorList>
            <person name="Soares A.E.R."/>
            <person name="Aleixo A."/>
            <person name="Schneider P."/>
            <person name="Miyaki C.Y."/>
            <person name="Schneider M.P."/>
            <person name="Mello C."/>
            <person name="Vasconcelos A.T.R."/>
        </authorList>
    </citation>
    <scope>NUCLEOTIDE SEQUENCE</scope>
    <source>
        <tissue evidence="2">Muscle</tissue>
    </source>
</reference>
<sequence>MGKSFVLGISLGLAKAVLGQSLETATKPPVLLYKPGLLKEFSFKSLIGEKLVLPFSLIFLTVPPLANCFGHDFSLSGESLLFHYNECSDKTSQVINDLCVLPRVGKTESR</sequence>
<accession>A0ABQ9DU00</accession>
<organism evidence="2 3">
    <name type="scientific">Willisornis vidua</name>
    <name type="common">Xingu scale-backed antbird</name>
    <dbReference type="NCBI Taxonomy" id="1566151"/>
    <lineage>
        <taxon>Eukaryota</taxon>
        <taxon>Metazoa</taxon>
        <taxon>Chordata</taxon>
        <taxon>Craniata</taxon>
        <taxon>Vertebrata</taxon>
        <taxon>Euteleostomi</taxon>
        <taxon>Archelosauria</taxon>
        <taxon>Archosauria</taxon>
        <taxon>Dinosauria</taxon>
        <taxon>Saurischia</taxon>
        <taxon>Theropoda</taxon>
        <taxon>Coelurosauria</taxon>
        <taxon>Aves</taxon>
        <taxon>Neognathae</taxon>
        <taxon>Neoaves</taxon>
        <taxon>Telluraves</taxon>
        <taxon>Australaves</taxon>
        <taxon>Passeriformes</taxon>
        <taxon>Thamnophilidae</taxon>
        <taxon>Willisornis</taxon>
    </lineage>
</organism>
<gene>
    <name evidence="2" type="ORF">WISP_17075</name>
</gene>
<proteinExistence type="predicted"/>
<evidence type="ECO:0000256" key="1">
    <source>
        <dbReference type="SAM" id="SignalP"/>
    </source>
</evidence>
<feature type="chain" id="PRO_5045402240" evidence="1">
    <location>
        <begin position="20"/>
        <end position="110"/>
    </location>
</feature>
<feature type="signal peptide" evidence="1">
    <location>
        <begin position="1"/>
        <end position="19"/>
    </location>
</feature>
<keyword evidence="1" id="KW-0732">Signal</keyword>
<protein>
    <submittedName>
        <fullName evidence="2">Uncharacterized protein</fullName>
    </submittedName>
</protein>
<evidence type="ECO:0000313" key="2">
    <source>
        <dbReference type="EMBL" id="KAJ7426319.1"/>
    </source>
</evidence>
<name>A0ABQ9DU00_9PASS</name>
<keyword evidence="3" id="KW-1185">Reference proteome</keyword>
<evidence type="ECO:0000313" key="3">
    <source>
        <dbReference type="Proteomes" id="UP001145742"/>
    </source>
</evidence>
<comment type="caution">
    <text evidence="2">The sequence shown here is derived from an EMBL/GenBank/DDBJ whole genome shotgun (WGS) entry which is preliminary data.</text>
</comment>